<evidence type="ECO:0000256" key="2">
    <source>
        <dbReference type="ARBA" id="ARBA00010260"/>
    </source>
</evidence>
<evidence type="ECO:0000256" key="14">
    <source>
        <dbReference type="SAM" id="SignalP"/>
    </source>
</evidence>
<dbReference type="InterPro" id="IPR001863">
    <property type="entry name" value="Glypican"/>
</dbReference>
<keyword evidence="10 12" id="KW-0449">Lipoprotein</keyword>
<organism evidence="15">
    <name type="scientific">Menopon gallinae</name>
    <name type="common">poultry shaft louse</name>
    <dbReference type="NCBI Taxonomy" id="328185"/>
    <lineage>
        <taxon>Eukaryota</taxon>
        <taxon>Metazoa</taxon>
        <taxon>Ecdysozoa</taxon>
        <taxon>Arthropoda</taxon>
        <taxon>Hexapoda</taxon>
        <taxon>Insecta</taxon>
        <taxon>Pterygota</taxon>
        <taxon>Neoptera</taxon>
        <taxon>Paraneoptera</taxon>
        <taxon>Psocodea</taxon>
        <taxon>Troctomorpha</taxon>
        <taxon>Phthiraptera</taxon>
        <taxon>Amblycera</taxon>
        <taxon>Menoponidae</taxon>
        <taxon>Menopon</taxon>
    </lineage>
</organism>
<accession>A0AAW2II77</accession>
<protein>
    <recommendedName>
        <fullName evidence="16">Glypican-5</fullName>
    </recommendedName>
</protein>
<evidence type="ECO:0000256" key="11">
    <source>
        <dbReference type="RuleBase" id="RU003518"/>
    </source>
</evidence>
<evidence type="ECO:0000256" key="7">
    <source>
        <dbReference type="ARBA" id="ARBA00023136"/>
    </source>
</evidence>
<evidence type="ECO:0000256" key="10">
    <source>
        <dbReference type="ARBA" id="ARBA00023288"/>
    </source>
</evidence>
<dbReference type="PANTHER" id="PTHR10822">
    <property type="entry name" value="GLYPICAN"/>
    <property type="match status" value="1"/>
</dbReference>
<evidence type="ECO:0008006" key="16">
    <source>
        <dbReference type="Google" id="ProtNLM"/>
    </source>
</evidence>
<dbReference type="EMBL" id="JARGDH010000001">
    <property type="protein sequence ID" value="KAL0281403.1"/>
    <property type="molecule type" value="Genomic_DNA"/>
</dbReference>
<keyword evidence="4 12" id="KW-0336">GPI-anchor</keyword>
<keyword evidence="7 12" id="KW-0472">Membrane</keyword>
<keyword evidence="5 14" id="KW-0732">Signal</keyword>
<dbReference type="PANTHER" id="PTHR10822:SF29">
    <property type="entry name" value="DIVISION ABNORMALLY DELAYED PROTEIN"/>
    <property type="match status" value="1"/>
</dbReference>
<gene>
    <name evidence="15" type="ORF">PYX00_002400</name>
</gene>
<comment type="subcellular location">
    <subcellularLocation>
        <location evidence="1 12">Cell membrane</location>
        <topology evidence="1 12">Lipid-anchor</topology>
        <topology evidence="1 12">GPI-anchor</topology>
    </subcellularLocation>
</comment>
<evidence type="ECO:0000256" key="6">
    <source>
        <dbReference type="ARBA" id="ARBA00022974"/>
    </source>
</evidence>
<evidence type="ECO:0000256" key="12">
    <source>
        <dbReference type="RuleBase" id="RU003519"/>
    </source>
</evidence>
<dbReference type="GO" id="GO:0005886">
    <property type="term" value="C:plasma membrane"/>
    <property type="evidence" value="ECO:0007669"/>
    <property type="project" value="UniProtKB-SubCell"/>
</dbReference>
<dbReference type="GO" id="GO:0098552">
    <property type="term" value="C:side of membrane"/>
    <property type="evidence" value="ECO:0007669"/>
    <property type="project" value="UniProtKB-KW"/>
</dbReference>
<dbReference type="GO" id="GO:0016477">
    <property type="term" value="P:cell migration"/>
    <property type="evidence" value="ECO:0007669"/>
    <property type="project" value="TreeGrafter"/>
</dbReference>
<evidence type="ECO:0000256" key="13">
    <source>
        <dbReference type="SAM" id="MobiDB-lite"/>
    </source>
</evidence>
<comment type="similarity">
    <text evidence="2 11">Belongs to the glypican family.</text>
</comment>
<dbReference type="GO" id="GO:0005576">
    <property type="term" value="C:extracellular region"/>
    <property type="evidence" value="ECO:0007669"/>
    <property type="project" value="TreeGrafter"/>
</dbReference>
<evidence type="ECO:0000256" key="1">
    <source>
        <dbReference type="ARBA" id="ARBA00004609"/>
    </source>
</evidence>
<feature type="signal peptide" evidence="14">
    <location>
        <begin position="1"/>
        <end position="30"/>
    </location>
</feature>
<keyword evidence="9 12" id="KW-0357">Heparan sulfate</keyword>
<comment type="function">
    <text evidence="12">Cell surface proteoglycan.</text>
</comment>
<comment type="caution">
    <text evidence="15">The sequence shown here is derived from an EMBL/GenBank/DDBJ whole genome shotgun (WGS) entry which is preliminary data.</text>
</comment>
<proteinExistence type="inferred from homology"/>
<keyword evidence="6 12" id="KW-0654">Proteoglycan</keyword>
<evidence type="ECO:0000256" key="9">
    <source>
        <dbReference type="ARBA" id="ARBA00023207"/>
    </source>
</evidence>
<evidence type="ECO:0000313" key="15">
    <source>
        <dbReference type="EMBL" id="KAL0281403.1"/>
    </source>
</evidence>
<dbReference type="AlphaFoldDB" id="A0AAW2II77"/>
<evidence type="ECO:0000256" key="4">
    <source>
        <dbReference type="ARBA" id="ARBA00022622"/>
    </source>
</evidence>
<evidence type="ECO:0000256" key="8">
    <source>
        <dbReference type="ARBA" id="ARBA00023180"/>
    </source>
</evidence>
<name>A0AAW2II77_9NEOP</name>
<keyword evidence="8" id="KW-0325">Glycoprotein</keyword>
<dbReference type="GO" id="GO:0009986">
    <property type="term" value="C:cell surface"/>
    <property type="evidence" value="ECO:0007669"/>
    <property type="project" value="TreeGrafter"/>
</dbReference>
<sequence length="622" mass="70646">MKLPRNFKIMTKMNSIVAAWTLLCINSVACSPFVGGGRPRTTATCDDVESLIVSPALRDTIPPHPINGSHKSICNGHDYYGSCCNHEVEKELMTQVKKTFRDLLYHNPRSVEGVLATTTRMLEDYMTEMILHSENKTLTIFRQAFDTMAVLATEPIHKLYSHIIHLGTENRDRIDVTLRLENAVHNFFRDLFPLVYHRNVNPNLRDYSNDYKRCLRGTISEIKPFGHVPKELGEKLGKTMKAVKVFLDALEVGMDVLNQTVSLFESNNNDRCHVELYRMYICPKCNGVKAKPCNGYCLNVLRGCLTQFSSQLDLPWSGYVESLGQLVRGNEEETRSPYSHLIDDVEDIVRSLDTEISRGILIAMQDGKSLEEKVKRACGAPQWSADEDQPLPVDRPYNAQELLTEARPADIRVTPYVGRNVSRKLKEAEKQLSIQLENFLLSMTKEKGFYDTVAESLCSDEFAEVRDTAECWNGQAVGEYTKVVISASVSAQRYNPEFKLSTEISMSHLSEKLRSVRQAIMGVLSPPLSNDMYLRDEEGSGSGYPTDRGRYPDDDDDETNIDGEGSGSGYSEIEKYNPDSPYDTHVLPEDRYRSSSQRHFTSWSLLISTWVCRRYIFNYFLS</sequence>
<evidence type="ECO:0000256" key="3">
    <source>
        <dbReference type="ARBA" id="ARBA00022475"/>
    </source>
</evidence>
<feature type="chain" id="PRO_5044002498" description="Glypican-5" evidence="14">
    <location>
        <begin position="31"/>
        <end position="622"/>
    </location>
</feature>
<keyword evidence="3" id="KW-1003">Cell membrane</keyword>
<feature type="region of interest" description="Disordered" evidence="13">
    <location>
        <begin position="531"/>
        <end position="582"/>
    </location>
</feature>
<evidence type="ECO:0000256" key="5">
    <source>
        <dbReference type="ARBA" id="ARBA00022729"/>
    </source>
</evidence>
<dbReference type="GO" id="GO:1905475">
    <property type="term" value="P:regulation of protein localization to membrane"/>
    <property type="evidence" value="ECO:0007669"/>
    <property type="project" value="TreeGrafter"/>
</dbReference>
<dbReference type="GO" id="GO:0090263">
    <property type="term" value="P:positive regulation of canonical Wnt signaling pathway"/>
    <property type="evidence" value="ECO:0007669"/>
    <property type="project" value="TreeGrafter"/>
</dbReference>
<reference evidence="15" key="1">
    <citation type="journal article" date="2024" name="Gigascience">
        <title>Chromosome-level genome of the poultry shaft louse Menopon gallinae provides insight into the host-switching and adaptive evolution of parasitic lice.</title>
        <authorList>
            <person name="Xu Y."/>
            <person name="Ma L."/>
            <person name="Liu S."/>
            <person name="Liang Y."/>
            <person name="Liu Q."/>
            <person name="He Z."/>
            <person name="Tian L."/>
            <person name="Duan Y."/>
            <person name="Cai W."/>
            <person name="Li H."/>
            <person name="Song F."/>
        </authorList>
    </citation>
    <scope>NUCLEOTIDE SEQUENCE</scope>
    <source>
        <strain evidence="15">Cailab_2023a</strain>
    </source>
</reference>
<dbReference type="Pfam" id="PF01153">
    <property type="entry name" value="Glypican"/>
    <property type="match status" value="1"/>
</dbReference>